<accession>A0AA39IUX8</accession>
<evidence type="ECO:0000313" key="2">
    <source>
        <dbReference type="Proteomes" id="UP001175226"/>
    </source>
</evidence>
<comment type="caution">
    <text evidence="1">The sequence shown here is derived from an EMBL/GenBank/DDBJ whole genome shotgun (WGS) entry which is preliminary data.</text>
</comment>
<reference evidence="1" key="1">
    <citation type="submission" date="2023-06" db="EMBL/GenBank/DDBJ databases">
        <authorList>
            <consortium name="Lawrence Berkeley National Laboratory"/>
            <person name="Ahrendt S."/>
            <person name="Sahu N."/>
            <person name="Indic B."/>
            <person name="Wong-Bajracharya J."/>
            <person name="Merenyi Z."/>
            <person name="Ke H.-M."/>
            <person name="Monk M."/>
            <person name="Kocsube S."/>
            <person name="Drula E."/>
            <person name="Lipzen A."/>
            <person name="Balint B."/>
            <person name="Henrissat B."/>
            <person name="Andreopoulos B."/>
            <person name="Martin F.M."/>
            <person name="Harder C.B."/>
            <person name="Rigling D."/>
            <person name="Ford K.L."/>
            <person name="Foster G.D."/>
            <person name="Pangilinan J."/>
            <person name="Papanicolaou A."/>
            <person name="Barry K."/>
            <person name="LaButti K."/>
            <person name="Viragh M."/>
            <person name="Koriabine M."/>
            <person name="Yan M."/>
            <person name="Riley R."/>
            <person name="Champramary S."/>
            <person name="Plett K.L."/>
            <person name="Tsai I.J."/>
            <person name="Slot J."/>
            <person name="Sipos G."/>
            <person name="Plett J."/>
            <person name="Nagy L.G."/>
            <person name="Grigoriev I.V."/>
        </authorList>
    </citation>
    <scope>NUCLEOTIDE SEQUENCE</scope>
    <source>
        <strain evidence="1">FPL87.14</strain>
    </source>
</reference>
<evidence type="ECO:0000313" key="1">
    <source>
        <dbReference type="EMBL" id="KAK0430017.1"/>
    </source>
</evidence>
<keyword evidence="2" id="KW-1185">Reference proteome</keyword>
<evidence type="ECO:0008006" key="3">
    <source>
        <dbReference type="Google" id="ProtNLM"/>
    </source>
</evidence>
<proteinExistence type="predicted"/>
<dbReference type="AlphaFoldDB" id="A0AA39IUX8"/>
<sequence length="190" mass="21210">MRVQNSDGRQTKKASPRLGPSILKRLTEILIFSSTSSYVEPPVPLVHTPMPSKSRICWSCDPDFITKNTRAEDPFEPQTVQRRADIFAFNAIAPFLAMRAFQLLLVKGVPPPRHINVSSMAVNVNNEPRGICCIRADEGQAQVCSGNAFCWEDSSERTGAWSEQLSPDNLEKLISGLVTPIRQGAMRNWR</sequence>
<gene>
    <name evidence="1" type="ORF">EV421DRAFT_358000</name>
</gene>
<dbReference type="EMBL" id="JAUEPT010000179">
    <property type="protein sequence ID" value="KAK0430017.1"/>
    <property type="molecule type" value="Genomic_DNA"/>
</dbReference>
<name>A0AA39IUX8_9AGAR</name>
<organism evidence="1 2">
    <name type="scientific">Armillaria borealis</name>
    <dbReference type="NCBI Taxonomy" id="47425"/>
    <lineage>
        <taxon>Eukaryota</taxon>
        <taxon>Fungi</taxon>
        <taxon>Dikarya</taxon>
        <taxon>Basidiomycota</taxon>
        <taxon>Agaricomycotina</taxon>
        <taxon>Agaricomycetes</taxon>
        <taxon>Agaricomycetidae</taxon>
        <taxon>Agaricales</taxon>
        <taxon>Marasmiineae</taxon>
        <taxon>Physalacriaceae</taxon>
        <taxon>Armillaria</taxon>
    </lineage>
</organism>
<protein>
    <recommendedName>
        <fullName evidence="3">NAD(P)-binding protein</fullName>
    </recommendedName>
</protein>
<dbReference type="Proteomes" id="UP001175226">
    <property type="component" value="Unassembled WGS sequence"/>
</dbReference>